<comment type="caution">
    <text evidence="3">The sequence shown here is derived from an EMBL/GenBank/DDBJ whole genome shotgun (WGS) entry which is preliminary data.</text>
</comment>
<keyword evidence="4" id="KW-1185">Reference proteome</keyword>
<organism evidence="3 4">
    <name type="scientific">Thamnidium elegans</name>
    <dbReference type="NCBI Taxonomy" id="101142"/>
    <lineage>
        <taxon>Eukaryota</taxon>
        <taxon>Fungi</taxon>
        <taxon>Fungi incertae sedis</taxon>
        <taxon>Mucoromycota</taxon>
        <taxon>Mucoromycotina</taxon>
        <taxon>Mucoromycetes</taxon>
        <taxon>Mucorales</taxon>
        <taxon>Mucorineae</taxon>
        <taxon>Mucoraceae</taxon>
        <taxon>Thamnidium</taxon>
    </lineage>
</organism>
<keyword evidence="2" id="KW-1133">Transmembrane helix</keyword>
<feature type="compositionally biased region" description="Low complexity" evidence="1">
    <location>
        <begin position="17"/>
        <end position="42"/>
    </location>
</feature>
<sequence>MSSSQYLIPKDPPSYDSLYQSIPSQSSYSHSLDSNSHNNNSQSAKISYAVRRYIRRHSPFLQTTTAAIFVAATVSATVMLLLWQLQNLASPQDPDGPWFDLDHYSDS</sequence>
<dbReference type="AlphaFoldDB" id="A0A8H7SVK3"/>
<accession>A0A8H7SVK3</accession>
<evidence type="ECO:0000313" key="4">
    <source>
        <dbReference type="Proteomes" id="UP000613177"/>
    </source>
</evidence>
<name>A0A8H7SVK3_9FUNG</name>
<protein>
    <submittedName>
        <fullName evidence="3">Uncharacterized protein</fullName>
    </submittedName>
</protein>
<feature type="region of interest" description="Disordered" evidence="1">
    <location>
        <begin position="1"/>
        <end position="42"/>
    </location>
</feature>
<proteinExistence type="predicted"/>
<evidence type="ECO:0000313" key="3">
    <source>
        <dbReference type="EMBL" id="KAG2236359.1"/>
    </source>
</evidence>
<keyword evidence="2" id="KW-0472">Membrane</keyword>
<keyword evidence="2" id="KW-0812">Transmembrane</keyword>
<gene>
    <name evidence="3" type="ORF">INT48_008341</name>
</gene>
<dbReference type="Proteomes" id="UP000613177">
    <property type="component" value="Unassembled WGS sequence"/>
</dbReference>
<dbReference type="EMBL" id="JAEPRE010000018">
    <property type="protein sequence ID" value="KAG2236359.1"/>
    <property type="molecule type" value="Genomic_DNA"/>
</dbReference>
<reference evidence="3" key="1">
    <citation type="submission" date="2021-01" db="EMBL/GenBank/DDBJ databases">
        <title>Metabolic potential, ecology and presence of endohyphal bacteria is reflected in genomic diversity of Mucoromycotina.</title>
        <authorList>
            <person name="Muszewska A."/>
            <person name="Okrasinska A."/>
            <person name="Steczkiewicz K."/>
            <person name="Drgas O."/>
            <person name="Orlowska M."/>
            <person name="Perlinska-Lenart U."/>
            <person name="Aleksandrzak-Piekarczyk T."/>
            <person name="Szatraj K."/>
            <person name="Zielenkiewicz U."/>
            <person name="Pilsyk S."/>
            <person name="Malc E."/>
            <person name="Mieczkowski P."/>
            <person name="Kruszewska J.S."/>
            <person name="Biernat P."/>
            <person name="Pawlowska J."/>
        </authorList>
    </citation>
    <scope>NUCLEOTIDE SEQUENCE</scope>
    <source>
        <strain evidence="3">WA0000018081</strain>
    </source>
</reference>
<feature type="transmembrane region" description="Helical" evidence="2">
    <location>
        <begin position="60"/>
        <end position="83"/>
    </location>
</feature>
<evidence type="ECO:0000256" key="2">
    <source>
        <dbReference type="SAM" id="Phobius"/>
    </source>
</evidence>
<evidence type="ECO:0000256" key="1">
    <source>
        <dbReference type="SAM" id="MobiDB-lite"/>
    </source>
</evidence>